<feature type="transmembrane region" description="Helical" evidence="5">
    <location>
        <begin position="84"/>
        <end position="101"/>
    </location>
</feature>
<dbReference type="PANTHER" id="PTHR23523:SF2">
    <property type="entry name" value="2-NITROIMIDAZOLE TRANSPORTER"/>
    <property type="match status" value="1"/>
</dbReference>
<feature type="transmembrane region" description="Helical" evidence="5">
    <location>
        <begin position="170"/>
        <end position="189"/>
    </location>
</feature>
<dbReference type="RefSeq" id="WP_227895878.1">
    <property type="nucleotide sequence ID" value="NZ_CP099466.1"/>
</dbReference>
<comment type="subcellular location">
    <subcellularLocation>
        <location evidence="1">Cell membrane</location>
        <topology evidence="1">Multi-pass membrane protein</topology>
    </subcellularLocation>
</comment>
<dbReference type="GO" id="GO:0022857">
    <property type="term" value="F:transmembrane transporter activity"/>
    <property type="evidence" value="ECO:0007669"/>
    <property type="project" value="InterPro"/>
</dbReference>
<feature type="transmembrane region" description="Helical" evidence="5">
    <location>
        <begin position="141"/>
        <end position="164"/>
    </location>
</feature>
<dbReference type="InterPro" id="IPR036259">
    <property type="entry name" value="MFS_trans_sf"/>
</dbReference>
<feature type="transmembrane region" description="Helical" evidence="5">
    <location>
        <begin position="289"/>
        <end position="307"/>
    </location>
</feature>
<name>A0A9X1SCW2_9MICC</name>
<gene>
    <name evidence="7" type="ORF">LJ757_09320</name>
</gene>
<reference evidence="7" key="1">
    <citation type="submission" date="2021-10" db="EMBL/GenBank/DDBJ databases">
        <title>Novel species in genus Arthrobacter.</title>
        <authorList>
            <person name="Liu Y."/>
        </authorList>
    </citation>
    <scope>NUCLEOTIDE SEQUENCE</scope>
    <source>
        <strain evidence="7">Zg-Y453</strain>
    </source>
</reference>
<dbReference type="EMBL" id="JAJFZV010000009">
    <property type="protein sequence ID" value="MCC3298002.1"/>
    <property type="molecule type" value="Genomic_DNA"/>
</dbReference>
<keyword evidence="8" id="KW-1185">Reference proteome</keyword>
<dbReference type="AlphaFoldDB" id="A0A9X1SCW2"/>
<dbReference type="InterPro" id="IPR011701">
    <property type="entry name" value="MFS"/>
</dbReference>
<dbReference type="PANTHER" id="PTHR23523">
    <property type="match status" value="1"/>
</dbReference>
<feature type="transmembrane region" description="Helical" evidence="5">
    <location>
        <begin position="222"/>
        <end position="241"/>
    </location>
</feature>
<protein>
    <submittedName>
        <fullName evidence="7">MFS transporter</fullName>
    </submittedName>
</protein>
<evidence type="ECO:0000313" key="8">
    <source>
        <dbReference type="Proteomes" id="UP001139158"/>
    </source>
</evidence>
<dbReference type="InterPro" id="IPR020846">
    <property type="entry name" value="MFS_dom"/>
</dbReference>
<dbReference type="GO" id="GO:0005886">
    <property type="term" value="C:plasma membrane"/>
    <property type="evidence" value="ECO:0007669"/>
    <property type="project" value="UniProtKB-SubCell"/>
</dbReference>
<dbReference type="InterPro" id="IPR052524">
    <property type="entry name" value="MFS_Cyanate_Porter"/>
</dbReference>
<evidence type="ECO:0000313" key="7">
    <source>
        <dbReference type="EMBL" id="MCC3298002.1"/>
    </source>
</evidence>
<evidence type="ECO:0000256" key="3">
    <source>
        <dbReference type="ARBA" id="ARBA00022989"/>
    </source>
</evidence>
<organism evidence="7 8">
    <name type="scientific">Arthrobacter caoxuetaonis</name>
    <dbReference type="NCBI Taxonomy" id="2886935"/>
    <lineage>
        <taxon>Bacteria</taxon>
        <taxon>Bacillati</taxon>
        <taxon>Actinomycetota</taxon>
        <taxon>Actinomycetes</taxon>
        <taxon>Micrococcales</taxon>
        <taxon>Micrococcaceae</taxon>
        <taxon>Arthrobacter</taxon>
    </lineage>
</organism>
<dbReference type="PROSITE" id="PS50850">
    <property type="entry name" value="MFS"/>
    <property type="match status" value="1"/>
</dbReference>
<feature type="transmembrane region" description="Helical" evidence="5">
    <location>
        <begin position="261"/>
        <end position="282"/>
    </location>
</feature>
<dbReference type="Gene3D" id="1.20.1250.20">
    <property type="entry name" value="MFS general substrate transporter like domains"/>
    <property type="match status" value="2"/>
</dbReference>
<proteinExistence type="predicted"/>
<dbReference type="Proteomes" id="UP001139158">
    <property type="component" value="Unassembled WGS sequence"/>
</dbReference>
<evidence type="ECO:0000256" key="1">
    <source>
        <dbReference type="ARBA" id="ARBA00004651"/>
    </source>
</evidence>
<keyword evidence="4 5" id="KW-0472">Membrane</keyword>
<feature type="transmembrane region" description="Helical" evidence="5">
    <location>
        <begin position="12"/>
        <end position="36"/>
    </location>
</feature>
<dbReference type="Pfam" id="PF07690">
    <property type="entry name" value="MFS_1"/>
    <property type="match status" value="1"/>
</dbReference>
<feature type="transmembrane region" description="Helical" evidence="5">
    <location>
        <begin position="56"/>
        <end position="77"/>
    </location>
</feature>
<feature type="transmembrane region" description="Helical" evidence="5">
    <location>
        <begin position="376"/>
        <end position="398"/>
    </location>
</feature>
<sequence length="417" mass="42909">MTVSNRARSTPPVRAGLALTGVLLIGINLRVAFVSVGPLLADIGREFDFTSAQSGLLTGLPLVAFALFSPLAPAIALRTGLDRALWLSLALLAAGTVFRSMPVPTALWTGTVLVGIAIAFLNVLLPSLIKRDFPGKVSQLTGLYIAAQSLVTALGAAVVVPVSLIPGSGWRLALGLWAGLALIAMAILLPGLKRGTNDDGASGSAANEPSAPVRFRSPWKTLLGWQVTLFMGFQSVGFFVVTTWLPSIERDQGISETVSGLHVSAFLVVGTVSSLLTGAVLGRFADQRLLGMVGSLLAMAGFLGLLAAPGLSLVWVVVSASGCGSMIVTALSLFSLRTTNHVQAAALSGMAQSVGYAIGAAGPVLFGFLYDLTGDWTVPLAASAGIMGLACAMAFLAGRDRVLPEQPRQRPAAPAGP</sequence>
<keyword evidence="2 5" id="KW-0812">Transmembrane</keyword>
<evidence type="ECO:0000256" key="4">
    <source>
        <dbReference type="ARBA" id="ARBA00023136"/>
    </source>
</evidence>
<evidence type="ECO:0000259" key="6">
    <source>
        <dbReference type="PROSITE" id="PS50850"/>
    </source>
</evidence>
<evidence type="ECO:0000256" key="2">
    <source>
        <dbReference type="ARBA" id="ARBA00022692"/>
    </source>
</evidence>
<feature type="transmembrane region" description="Helical" evidence="5">
    <location>
        <begin position="313"/>
        <end position="334"/>
    </location>
</feature>
<evidence type="ECO:0000256" key="5">
    <source>
        <dbReference type="SAM" id="Phobius"/>
    </source>
</evidence>
<keyword evidence="3 5" id="KW-1133">Transmembrane helix</keyword>
<dbReference type="SUPFAM" id="SSF103473">
    <property type="entry name" value="MFS general substrate transporter"/>
    <property type="match status" value="1"/>
</dbReference>
<comment type="caution">
    <text evidence="7">The sequence shown here is derived from an EMBL/GenBank/DDBJ whole genome shotgun (WGS) entry which is preliminary data.</text>
</comment>
<feature type="transmembrane region" description="Helical" evidence="5">
    <location>
        <begin position="107"/>
        <end position="129"/>
    </location>
</feature>
<accession>A0A9X1SCW2</accession>
<feature type="domain" description="Major facilitator superfamily (MFS) profile" evidence="6">
    <location>
        <begin position="14"/>
        <end position="402"/>
    </location>
</feature>
<feature type="transmembrane region" description="Helical" evidence="5">
    <location>
        <begin position="346"/>
        <end position="370"/>
    </location>
</feature>